<dbReference type="GO" id="GO:0052689">
    <property type="term" value="F:carboxylic ester hydrolase activity"/>
    <property type="evidence" value="ECO:0007669"/>
    <property type="project" value="TreeGrafter"/>
</dbReference>
<dbReference type="PANTHER" id="PTHR23024">
    <property type="entry name" value="ARYLACETAMIDE DEACETYLASE"/>
    <property type="match status" value="1"/>
</dbReference>
<accession>A0A8X9A167</accession>
<feature type="domain" description="Alpha/beta hydrolase fold-3" evidence="2">
    <location>
        <begin position="81"/>
        <end position="148"/>
    </location>
</feature>
<dbReference type="EMBL" id="PNBA02000005">
    <property type="protein sequence ID" value="KAG6424902.1"/>
    <property type="molecule type" value="Genomic_DNA"/>
</dbReference>
<name>A0A8X9A167_SALSN</name>
<comment type="caution">
    <text evidence="3">The sequence shown here is derived from an EMBL/GenBank/DDBJ whole genome shotgun (WGS) entry which is preliminary data.</text>
</comment>
<dbReference type="GO" id="GO:0009860">
    <property type="term" value="P:pollen tube growth"/>
    <property type="evidence" value="ECO:0007669"/>
    <property type="project" value="TreeGrafter"/>
</dbReference>
<dbReference type="Gene3D" id="3.40.50.1820">
    <property type="entry name" value="alpha/beta hydrolase"/>
    <property type="match status" value="1"/>
</dbReference>
<evidence type="ECO:0000313" key="3">
    <source>
        <dbReference type="EMBL" id="KAG6424902.1"/>
    </source>
</evidence>
<evidence type="ECO:0000313" key="4">
    <source>
        <dbReference type="Proteomes" id="UP000298416"/>
    </source>
</evidence>
<sequence length="149" mass="16987">MGDEDDNNHRSRTLTRPLMMRLKFFIGSFLFYRSDGTINRRLLDPKIPASPVSFSDISVDPSRDLWFRLFVPSHSQRLPLLVYFHGGGFSFFSPDSKPCHDLCLSLAAAVAPEHRCPSQYHDAFDALRFLNNEVLPPSIDLQRCFLAGI</sequence>
<organism evidence="3">
    <name type="scientific">Salvia splendens</name>
    <name type="common">Scarlet sage</name>
    <dbReference type="NCBI Taxonomy" id="180675"/>
    <lineage>
        <taxon>Eukaryota</taxon>
        <taxon>Viridiplantae</taxon>
        <taxon>Streptophyta</taxon>
        <taxon>Embryophyta</taxon>
        <taxon>Tracheophyta</taxon>
        <taxon>Spermatophyta</taxon>
        <taxon>Magnoliopsida</taxon>
        <taxon>eudicotyledons</taxon>
        <taxon>Gunneridae</taxon>
        <taxon>Pentapetalae</taxon>
        <taxon>asterids</taxon>
        <taxon>lamiids</taxon>
        <taxon>Lamiales</taxon>
        <taxon>Lamiaceae</taxon>
        <taxon>Nepetoideae</taxon>
        <taxon>Mentheae</taxon>
        <taxon>Salviinae</taxon>
        <taxon>Salvia</taxon>
        <taxon>Salvia subgen. Calosphace</taxon>
        <taxon>core Calosphace</taxon>
    </lineage>
</organism>
<evidence type="ECO:0000256" key="1">
    <source>
        <dbReference type="ARBA" id="ARBA00010515"/>
    </source>
</evidence>
<dbReference type="Pfam" id="PF07859">
    <property type="entry name" value="Abhydrolase_3"/>
    <property type="match status" value="1"/>
</dbReference>
<dbReference type="InterPro" id="IPR029058">
    <property type="entry name" value="AB_hydrolase_fold"/>
</dbReference>
<proteinExistence type="inferred from homology"/>
<dbReference type="Proteomes" id="UP000298416">
    <property type="component" value="Unassembled WGS sequence"/>
</dbReference>
<dbReference type="PANTHER" id="PTHR23024:SF24">
    <property type="entry name" value="ALPHA_BETA HYDROLASE FOLD-3 DOMAIN-CONTAINING PROTEIN"/>
    <property type="match status" value="1"/>
</dbReference>
<dbReference type="InterPro" id="IPR013094">
    <property type="entry name" value="AB_hydrolase_3"/>
</dbReference>
<keyword evidence="4" id="KW-1185">Reference proteome</keyword>
<reference evidence="3" key="1">
    <citation type="submission" date="2018-01" db="EMBL/GenBank/DDBJ databases">
        <authorList>
            <person name="Mao J.F."/>
        </authorList>
    </citation>
    <scope>NUCLEOTIDE SEQUENCE</scope>
    <source>
        <strain evidence="3">Huo1</strain>
        <tissue evidence="3">Leaf</tissue>
    </source>
</reference>
<protein>
    <recommendedName>
        <fullName evidence="2">Alpha/beta hydrolase fold-3 domain-containing protein</fullName>
    </recommendedName>
</protein>
<dbReference type="InterPro" id="IPR050466">
    <property type="entry name" value="Carboxylest/Gibb_receptor"/>
</dbReference>
<reference evidence="3" key="2">
    <citation type="submission" date="2020-08" db="EMBL/GenBank/DDBJ databases">
        <title>Plant Genome Project.</title>
        <authorList>
            <person name="Zhang R.-G."/>
        </authorList>
    </citation>
    <scope>NUCLEOTIDE SEQUENCE</scope>
    <source>
        <strain evidence="3">Huo1</strain>
        <tissue evidence="3">Leaf</tissue>
    </source>
</reference>
<comment type="similarity">
    <text evidence="1">Belongs to the 'GDXG' lipolytic enzyme family.</text>
</comment>
<gene>
    <name evidence="3" type="ORF">SASPL_115325</name>
</gene>
<dbReference type="SUPFAM" id="SSF53474">
    <property type="entry name" value="alpha/beta-Hydrolases"/>
    <property type="match status" value="1"/>
</dbReference>
<dbReference type="AlphaFoldDB" id="A0A8X9A167"/>
<evidence type="ECO:0000259" key="2">
    <source>
        <dbReference type="Pfam" id="PF07859"/>
    </source>
</evidence>